<dbReference type="AlphaFoldDB" id="A0A699UAN0"/>
<accession>A0A699UAN0</accession>
<evidence type="ECO:0000313" key="1">
    <source>
        <dbReference type="EMBL" id="GFD18991.1"/>
    </source>
</evidence>
<reference evidence="1" key="1">
    <citation type="journal article" date="2019" name="Sci. Rep.">
        <title>Draft genome of Tanacetum cinerariifolium, the natural source of mosquito coil.</title>
        <authorList>
            <person name="Yamashiro T."/>
            <person name="Shiraishi A."/>
            <person name="Satake H."/>
            <person name="Nakayama K."/>
        </authorList>
    </citation>
    <scope>NUCLEOTIDE SEQUENCE</scope>
</reference>
<proteinExistence type="predicted"/>
<comment type="caution">
    <text evidence="1">The sequence shown here is derived from an EMBL/GenBank/DDBJ whole genome shotgun (WGS) entry which is preliminary data.</text>
</comment>
<feature type="non-terminal residue" evidence="1">
    <location>
        <position position="1"/>
    </location>
</feature>
<organism evidence="1">
    <name type="scientific">Tanacetum cinerariifolium</name>
    <name type="common">Dalmatian daisy</name>
    <name type="synonym">Chrysanthemum cinerariifolium</name>
    <dbReference type="NCBI Taxonomy" id="118510"/>
    <lineage>
        <taxon>Eukaryota</taxon>
        <taxon>Viridiplantae</taxon>
        <taxon>Streptophyta</taxon>
        <taxon>Embryophyta</taxon>
        <taxon>Tracheophyta</taxon>
        <taxon>Spermatophyta</taxon>
        <taxon>Magnoliopsida</taxon>
        <taxon>eudicotyledons</taxon>
        <taxon>Gunneridae</taxon>
        <taxon>Pentapetalae</taxon>
        <taxon>asterids</taxon>
        <taxon>campanulids</taxon>
        <taxon>Asterales</taxon>
        <taxon>Asteraceae</taxon>
        <taxon>Asteroideae</taxon>
        <taxon>Anthemideae</taxon>
        <taxon>Anthemidinae</taxon>
        <taxon>Tanacetum</taxon>
    </lineage>
</organism>
<dbReference type="EMBL" id="BKCJ011311250">
    <property type="protein sequence ID" value="GFD18991.1"/>
    <property type="molecule type" value="Genomic_DNA"/>
</dbReference>
<name>A0A699UAN0_TANCI</name>
<sequence>DNVGETRDVDMLVVDNVVNSGLVDNGKGVNIDDEILAKQT</sequence>
<protein>
    <submittedName>
        <fullName evidence="1">Uncharacterized protein</fullName>
    </submittedName>
</protein>
<gene>
    <name evidence="1" type="ORF">Tci_890960</name>
</gene>